<dbReference type="GO" id="GO:0005829">
    <property type="term" value="C:cytosol"/>
    <property type="evidence" value="ECO:0007669"/>
    <property type="project" value="TreeGrafter"/>
</dbReference>
<name>A0A838Y1R0_9GAMM</name>
<dbReference type="SUPFAM" id="SSF53901">
    <property type="entry name" value="Thiolase-like"/>
    <property type="match status" value="2"/>
</dbReference>
<dbReference type="AlphaFoldDB" id="A0A838Y1R0"/>
<dbReference type="InterPro" id="IPR020841">
    <property type="entry name" value="PKS_Beta-ketoAc_synthase_dom"/>
</dbReference>
<evidence type="ECO:0000256" key="3">
    <source>
        <dbReference type="ARBA" id="ARBA00022679"/>
    </source>
</evidence>
<dbReference type="InterPro" id="IPR016039">
    <property type="entry name" value="Thiolase-like"/>
</dbReference>
<dbReference type="CDD" id="cd00828">
    <property type="entry name" value="elong_cond_enzymes"/>
    <property type="match status" value="1"/>
</dbReference>
<comment type="caution">
    <text evidence="6">The sequence shown here is derived from an EMBL/GenBank/DDBJ whole genome shotgun (WGS) entry which is preliminary data.</text>
</comment>
<evidence type="ECO:0000256" key="4">
    <source>
        <dbReference type="RuleBase" id="RU003694"/>
    </source>
</evidence>
<evidence type="ECO:0000313" key="7">
    <source>
        <dbReference type="Proteomes" id="UP000551848"/>
    </source>
</evidence>
<dbReference type="Gene3D" id="3.40.47.10">
    <property type="match status" value="1"/>
</dbReference>
<organism evidence="6 7">
    <name type="scientific">SAR86 cluster bacterium</name>
    <dbReference type="NCBI Taxonomy" id="2030880"/>
    <lineage>
        <taxon>Bacteria</taxon>
        <taxon>Pseudomonadati</taxon>
        <taxon>Pseudomonadota</taxon>
        <taxon>Gammaproteobacteria</taxon>
        <taxon>SAR86 cluster</taxon>
    </lineage>
</organism>
<gene>
    <name evidence="6" type="ORF">H2072_03315</name>
</gene>
<dbReference type="EMBL" id="JACETL010000036">
    <property type="protein sequence ID" value="MBA4692755.1"/>
    <property type="molecule type" value="Genomic_DNA"/>
</dbReference>
<evidence type="ECO:0000256" key="2">
    <source>
        <dbReference type="ARBA" id="ARBA00008467"/>
    </source>
</evidence>
<dbReference type="InterPro" id="IPR000794">
    <property type="entry name" value="Beta-ketoacyl_synthase"/>
</dbReference>
<keyword evidence="3 4" id="KW-0808">Transferase</keyword>
<evidence type="ECO:0000313" key="6">
    <source>
        <dbReference type="EMBL" id="MBA4692755.1"/>
    </source>
</evidence>
<evidence type="ECO:0000259" key="5">
    <source>
        <dbReference type="PROSITE" id="PS52004"/>
    </source>
</evidence>
<dbReference type="GO" id="GO:0004315">
    <property type="term" value="F:3-oxoacyl-[acyl-carrier-protein] synthase activity"/>
    <property type="evidence" value="ECO:0007669"/>
    <property type="project" value="TreeGrafter"/>
</dbReference>
<dbReference type="PANTHER" id="PTHR11712">
    <property type="entry name" value="POLYKETIDE SYNTHASE-RELATED"/>
    <property type="match status" value="1"/>
</dbReference>
<sequence length="562" mass="61139">MSNLPLIVGYGGINAGGRSIFDFSHQRMVFDEINAKQQKEVLLSLGHLMEINDKDTILNKSLLRTIDGDFFNVHNFRSPELPTLAGGQLPSGFNPASTYNSRQHPRGLAMTIFGLSDAVKSLGLSWEKILQKIPRQKISCVSGCAVAQADKFGMGGMFQAPLAKSRVTSKHMAMSLGEGSADFGHSYVLGSMGSTGNYTGACATFQYNLKLGISMIQSGESLISFVGAAESGIVPEIYEAFAATRGLAEDKNLIKLQKKLGEDYKIPNHRKICRPFGENIGMILGESAQFVVLMQDALALELGLNIHGAALSSHIHSDGYKKSISGPGAGNYLTVGKTFNEIKKHFSSDGLKKTFFHAHGTSTPQNRESESHIISSISKAFGIEALPVTAIKSYLGHSLAAAGGDQMISTLGSWKNNIIPGITSTPELAENVHKENVRFLLKNKRIEDDEFDFAVLNAKGFGGNNGTSLVASPSQTMKMLESKYSKSDIQKYLKKKSKIDDQLNDSKQEILQGDTKSRYIFGESVIDGMNDFDIEADKITNKSNKEIFDLNSTLPYKDYLSG</sequence>
<protein>
    <submittedName>
        <fullName evidence="6">Beta-ketoacyl synthase</fullName>
    </submittedName>
</protein>
<accession>A0A838Y1R0</accession>
<dbReference type="Proteomes" id="UP000551848">
    <property type="component" value="Unassembled WGS sequence"/>
</dbReference>
<dbReference type="PANTHER" id="PTHR11712:SF336">
    <property type="entry name" value="3-OXOACYL-[ACYL-CARRIER-PROTEIN] SYNTHASE, MITOCHONDRIAL"/>
    <property type="match status" value="1"/>
</dbReference>
<proteinExistence type="inferred from homology"/>
<dbReference type="InterPro" id="IPR014030">
    <property type="entry name" value="Ketoacyl_synth_N"/>
</dbReference>
<dbReference type="Pfam" id="PF02801">
    <property type="entry name" value="Ketoacyl-synt_C"/>
    <property type="match status" value="1"/>
</dbReference>
<comment type="pathway">
    <text evidence="1">Lipid metabolism; fatty acid biosynthesis.</text>
</comment>
<comment type="similarity">
    <text evidence="2 4">Belongs to the thiolase-like superfamily. Beta-ketoacyl-ACP synthases family.</text>
</comment>
<feature type="domain" description="Ketosynthase family 3 (KS3)" evidence="5">
    <location>
        <begin position="1"/>
        <end position="472"/>
    </location>
</feature>
<evidence type="ECO:0000256" key="1">
    <source>
        <dbReference type="ARBA" id="ARBA00005194"/>
    </source>
</evidence>
<dbReference type="GO" id="GO:0006633">
    <property type="term" value="P:fatty acid biosynthetic process"/>
    <property type="evidence" value="ECO:0007669"/>
    <property type="project" value="TreeGrafter"/>
</dbReference>
<dbReference type="InterPro" id="IPR047224">
    <property type="entry name" value="FAS_alpha_su_C"/>
</dbReference>
<dbReference type="InterPro" id="IPR014031">
    <property type="entry name" value="Ketoacyl_synth_C"/>
</dbReference>
<reference evidence="6 7" key="1">
    <citation type="submission" date="2020-06" db="EMBL/GenBank/DDBJ databases">
        <title>Dysbiosis in marine aquaculture revealed through microbiome analysis: reverse ecology for environmental sustainability.</title>
        <authorList>
            <person name="Haro-Moreno J.M."/>
            <person name="Coutinho F.H."/>
            <person name="Zaragoza-Solas A."/>
            <person name="Picazo A."/>
            <person name="Almagro-Moreno S."/>
            <person name="Lopez-Perez M."/>
        </authorList>
    </citation>
    <scope>NUCLEOTIDE SEQUENCE [LARGE SCALE GENOMIC DNA]</scope>
    <source>
        <strain evidence="6">MCMED-G41</strain>
    </source>
</reference>
<dbReference type="Pfam" id="PF00109">
    <property type="entry name" value="ketoacyl-synt"/>
    <property type="match status" value="1"/>
</dbReference>
<dbReference type="PROSITE" id="PS52004">
    <property type="entry name" value="KS3_2"/>
    <property type="match status" value="1"/>
</dbReference>